<feature type="domain" description="Phorbol-ester/DAG-type" evidence="4">
    <location>
        <begin position="404"/>
        <end position="457"/>
    </location>
</feature>
<dbReference type="GO" id="GO:0046872">
    <property type="term" value="F:metal ion binding"/>
    <property type="evidence" value="ECO:0007669"/>
    <property type="project" value="UniProtKB-KW"/>
</dbReference>
<dbReference type="Pfam" id="PF03107">
    <property type="entry name" value="C1_2"/>
    <property type="match status" value="5"/>
</dbReference>
<accession>A0AAD4PCL0</accession>
<dbReference type="SUPFAM" id="SSF57889">
    <property type="entry name" value="Cysteine-rich domain"/>
    <property type="match status" value="6"/>
</dbReference>
<dbReference type="EMBL" id="SDAM02000043">
    <property type="protein sequence ID" value="KAH6834968.1"/>
    <property type="molecule type" value="Genomic_DNA"/>
</dbReference>
<gene>
    <name evidence="5" type="ORF">C2S53_010293</name>
</gene>
<evidence type="ECO:0000256" key="1">
    <source>
        <dbReference type="ARBA" id="ARBA00022723"/>
    </source>
</evidence>
<feature type="non-terminal residue" evidence="5">
    <location>
        <position position="639"/>
    </location>
</feature>
<dbReference type="InterPro" id="IPR053192">
    <property type="entry name" value="Vacuole_Formation_Reg"/>
</dbReference>
<protein>
    <recommendedName>
        <fullName evidence="4">Phorbol-ester/DAG-type domain-containing protein</fullName>
    </recommendedName>
</protein>
<evidence type="ECO:0000256" key="2">
    <source>
        <dbReference type="ARBA" id="ARBA00022737"/>
    </source>
</evidence>
<keyword evidence="2" id="KW-0677">Repeat</keyword>
<feature type="domain" description="Phorbol-ester/DAG-type" evidence="4">
    <location>
        <begin position="142"/>
        <end position="188"/>
    </location>
</feature>
<evidence type="ECO:0000256" key="3">
    <source>
        <dbReference type="ARBA" id="ARBA00022833"/>
    </source>
</evidence>
<organism evidence="5 6">
    <name type="scientific">Perilla frutescens var. hirtella</name>
    <name type="common">Perilla citriodora</name>
    <name type="synonym">Perilla setoyensis</name>
    <dbReference type="NCBI Taxonomy" id="608512"/>
    <lineage>
        <taxon>Eukaryota</taxon>
        <taxon>Viridiplantae</taxon>
        <taxon>Streptophyta</taxon>
        <taxon>Embryophyta</taxon>
        <taxon>Tracheophyta</taxon>
        <taxon>Spermatophyta</taxon>
        <taxon>Magnoliopsida</taxon>
        <taxon>eudicotyledons</taxon>
        <taxon>Gunneridae</taxon>
        <taxon>Pentapetalae</taxon>
        <taxon>asterids</taxon>
        <taxon>lamiids</taxon>
        <taxon>Lamiales</taxon>
        <taxon>Lamiaceae</taxon>
        <taxon>Nepetoideae</taxon>
        <taxon>Elsholtzieae</taxon>
        <taxon>Perilla</taxon>
    </lineage>
</organism>
<name>A0AAD4PCL0_PERFH</name>
<proteinExistence type="predicted"/>
<evidence type="ECO:0000313" key="5">
    <source>
        <dbReference type="EMBL" id="KAH6834968.1"/>
    </source>
</evidence>
<dbReference type="AlphaFoldDB" id="A0AAD4PCL0"/>
<comment type="caution">
    <text evidence="5">The sequence shown here is derived from an EMBL/GenBank/DDBJ whole genome shotgun (WGS) entry which is preliminary data.</text>
</comment>
<reference evidence="5 6" key="1">
    <citation type="journal article" date="2021" name="Nat. Commun.">
        <title>Incipient diploidization of the medicinal plant Perilla within 10,000 years.</title>
        <authorList>
            <person name="Zhang Y."/>
            <person name="Shen Q."/>
            <person name="Leng L."/>
            <person name="Zhang D."/>
            <person name="Chen S."/>
            <person name="Shi Y."/>
            <person name="Ning Z."/>
            <person name="Chen S."/>
        </authorList>
    </citation>
    <scope>NUCLEOTIDE SEQUENCE [LARGE SCALE GENOMIC DNA]</scope>
    <source>
        <strain evidence="6">cv. PC099</strain>
    </source>
</reference>
<dbReference type="InterPro" id="IPR046349">
    <property type="entry name" value="C1-like_sf"/>
</dbReference>
<dbReference type="InterPro" id="IPR002219">
    <property type="entry name" value="PKC_DAG/PE"/>
</dbReference>
<dbReference type="InterPro" id="IPR004146">
    <property type="entry name" value="DC1"/>
</dbReference>
<sequence>MEKVEHPFHEHPVTLKEIVVIDEESLDCYGCGNGISNLERAYVCVEAEKGCSSRFILHKRCGEFVRKIWHSSHSEHPLYLVDFRRLRWHECDLCRHKFGLELGYRCDRCDFDLDIRCKSVVGRDEVIGGDQVRELQHPSHNHPLLLMRKQPTLVFYCDACDTPDQDMAYVCSVCEILIHKSCALLPSLLPTNRHRHHHHLSLSSRFPLHHRDFEYKCAVCDKDFDLECWVYYCGDCRYFAHLKCATSTQQDNFSSNVNQEEINDADGSILIQFPLEASDISRELITPFVIREIGKDLAASCIIDMTKTNASSSSFLFDHHKHPLSLICHKDDIEEEEEDEDDEVQMMKICNVCVTPISSPPYYECAACNYFVHSVCNILPKDLSSSSPDQSLQLYGDCRRHKKHKFTLSTRSDESLFNTDDCSFCNYTTNGILVYKCEECRMKIDVKCASLPSSIKHAYHPHHNRLIKTRVVEEAIMYCYGCRENIDSLIAYKCTKDGCDFVLCLSCVLLPRSAIKREWDKHPLLLTFDASIDHPSDFYCDFCEEQMHPKSWMYHCRPCDNSYHLSCLETTSGCYRNIKFGRQVEFDARLHPHPLTFNYITLQKRCCICDDDVYTYKGFECASCNYVVCLRCTWTQTYL</sequence>
<dbReference type="SMART" id="SM00109">
    <property type="entry name" value="C1"/>
    <property type="match status" value="3"/>
</dbReference>
<dbReference type="PANTHER" id="PTHR32410:SF216">
    <property type="entry name" value="PHORBOL-ESTER_DAG-TYPE DOMAIN-CONTAINING PROTEIN"/>
    <property type="match status" value="1"/>
</dbReference>
<keyword evidence="1" id="KW-0479">Metal-binding</keyword>
<evidence type="ECO:0000259" key="4">
    <source>
        <dbReference type="SMART" id="SM00109"/>
    </source>
</evidence>
<keyword evidence="6" id="KW-1185">Reference proteome</keyword>
<feature type="domain" description="Phorbol-ester/DAG-type" evidence="4">
    <location>
        <begin position="76"/>
        <end position="123"/>
    </location>
</feature>
<dbReference type="PANTHER" id="PTHR32410">
    <property type="entry name" value="CYSTEINE/HISTIDINE-RICH C1 DOMAIN FAMILY PROTEIN"/>
    <property type="match status" value="1"/>
</dbReference>
<keyword evidence="3" id="KW-0862">Zinc</keyword>
<evidence type="ECO:0000313" key="6">
    <source>
        <dbReference type="Proteomes" id="UP001190926"/>
    </source>
</evidence>
<dbReference type="Proteomes" id="UP001190926">
    <property type="component" value="Unassembled WGS sequence"/>
</dbReference>